<reference evidence="3" key="1">
    <citation type="submission" date="2023-12" db="EMBL/GenBank/DDBJ databases">
        <title>Novel isolates from deep terrestrial aquifers shed light on the physiology and ecology of the class Limnochordia.</title>
        <authorList>
            <person name="Karnachuk O.V."/>
            <person name="Lukina A.P."/>
            <person name="Avakyan M.R."/>
            <person name="Kadnikov V."/>
            <person name="Begmatov S."/>
            <person name="Beletsky A.V."/>
            <person name="Mardanov A.V."/>
            <person name="Ravin N.V."/>
        </authorList>
    </citation>
    <scope>NUCLEOTIDE SEQUENCE [LARGE SCALE GENOMIC DNA]</scope>
    <source>
        <strain evidence="3">LN</strain>
    </source>
</reference>
<accession>A0ABZ1BN26</accession>
<proteinExistence type="predicted"/>
<protein>
    <submittedName>
        <fullName evidence="2">tRNA (Adenosine(37)-N6)-threonylcarbamoyltransferase complex dimerization subunit type 1 TsaB</fullName>
        <ecNumber evidence="2">2.3.1.234</ecNumber>
    </submittedName>
</protein>
<evidence type="ECO:0000259" key="1">
    <source>
        <dbReference type="Pfam" id="PF00814"/>
    </source>
</evidence>
<dbReference type="NCBIfam" id="TIGR03725">
    <property type="entry name" value="T6A_YeaZ"/>
    <property type="match status" value="1"/>
</dbReference>
<dbReference type="Proteomes" id="UP001333102">
    <property type="component" value="Chromosome"/>
</dbReference>
<dbReference type="EC" id="2.3.1.234" evidence="2"/>
<dbReference type="SUPFAM" id="SSF53067">
    <property type="entry name" value="Actin-like ATPase domain"/>
    <property type="match status" value="1"/>
</dbReference>
<dbReference type="Gene3D" id="3.30.420.40">
    <property type="match status" value="1"/>
</dbReference>
<dbReference type="PANTHER" id="PTHR11735">
    <property type="entry name" value="TRNA N6-ADENOSINE THREONYLCARBAMOYLTRANSFERASE"/>
    <property type="match status" value="1"/>
</dbReference>
<sequence length="243" mass="25842">MSGGRILAIDTATRTLGVALGGEAGWWLSSAHPGGGGRGEAIVEVIRRGLAEAGWRGADLDGVAVAAGPGSYTGLRIGLAVAKALAWAWELPLVGVDTLMAMALAAGWAAPWWWRPSTPGGRGLRRRLRRAAEPPVAALEPARAMPVEELAEAARRHARDRGVTVAAAVGDGCHRYAQTLARLSELEYIWVPEACQLARPVAVGRLGGWSLSEGRRDDPLTLGARYLKATEAERRWQQPPRSP</sequence>
<dbReference type="InterPro" id="IPR043129">
    <property type="entry name" value="ATPase_NBD"/>
</dbReference>
<dbReference type="InterPro" id="IPR000905">
    <property type="entry name" value="Gcp-like_dom"/>
</dbReference>
<dbReference type="InterPro" id="IPR022496">
    <property type="entry name" value="T6A_TsaB"/>
</dbReference>
<dbReference type="Pfam" id="PF00814">
    <property type="entry name" value="TsaD"/>
    <property type="match status" value="1"/>
</dbReference>
<keyword evidence="2" id="KW-0012">Acyltransferase</keyword>
<feature type="domain" description="Gcp-like" evidence="1">
    <location>
        <begin position="40"/>
        <end position="107"/>
    </location>
</feature>
<name>A0ABZ1BN26_9FIRM</name>
<dbReference type="GO" id="GO:0061711">
    <property type="term" value="F:tRNA N(6)-L-threonylcarbamoyladenine synthase activity"/>
    <property type="evidence" value="ECO:0007669"/>
    <property type="project" value="UniProtKB-EC"/>
</dbReference>
<evidence type="ECO:0000313" key="2">
    <source>
        <dbReference type="EMBL" id="WRP13910.1"/>
    </source>
</evidence>
<keyword evidence="3" id="KW-1185">Reference proteome</keyword>
<dbReference type="PANTHER" id="PTHR11735:SF11">
    <property type="entry name" value="TRNA THREONYLCARBAMOYLADENOSINE BIOSYNTHESIS PROTEIN TSAB"/>
    <property type="match status" value="1"/>
</dbReference>
<gene>
    <name evidence="2" type="primary">tsaB</name>
    <name evidence="2" type="ORF">VLY81_10795</name>
</gene>
<keyword evidence="2" id="KW-0808">Transferase</keyword>
<dbReference type="EMBL" id="CP141614">
    <property type="protein sequence ID" value="WRP13910.1"/>
    <property type="molecule type" value="Genomic_DNA"/>
</dbReference>
<evidence type="ECO:0000313" key="3">
    <source>
        <dbReference type="Proteomes" id="UP001333102"/>
    </source>
</evidence>
<dbReference type="RefSeq" id="WP_324668173.1">
    <property type="nucleotide sequence ID" value="NZ_CP141614.1"/>
</dbReference>
<organism evidence="2 3">
    <name type="scientific">Geochorda subterranea</name>
    <dbReference type="NCBI Taxonomy" id="3109564"/>
    <lineage>
        <taxon>Bacteria</taxon>
        <taxon>Bacillati</taxon>
        <taxon>Bacillota</taxon>
        <taxon>Limnochordia</taxon>
        <taxon>Limnochordales</taxon>
        <taxon>Geochordaceae</taxon>
        <taxon>Geochorda</taxon>
    </lineage>
</organism>